<dbReference type="EMBL" id="LXQA011371345">
    <property type="protein sequence ID" value="MCI94952.1"/>
    <property type="molecule type" value="Genomic_DNA"/>
</dbReference>
<dbReference type="AlphaFoldDB" id="A0A392W5G9"/>
<evidence type="ECO:0000313" key="2">
    <source>
        <dbReference type="EMBL" id="MCI94952.1"/>
    </source>
</evidence>
<feature type="compositionally biased region" description="Polar residues" evidence="1">
    <location>
        <begin position="9"/>
        <end position="21"/>
    </location>
</feature>
<evidence type="ECO:0000313" key="3">
    <source>
        <dbReference type="Proteomes" id="UP000265520"/>
    </source>
</evidence>
<comment type="caution">
    <text evidence="2">The sequence shown here is derived from an EMBL/GenBank/DDBJ whole genome shotgun (WGS) entry which is preliminary data.</text>
</comment>
<protein>
    <submittedName>
        <fullName evidence="2">Uncharacterized protein</fullName>
    </submittedName>
</protein>
<feature type="region of interest" description="Disordered" evidence="1">
    <location>
        <begin position="1"/>
        <end position="21"/>
    </location>
</feature>
<organism evidence="2 3">
    <name type="scientific">Trifolium medium</name>
    <dbReference type="NCBI Taxonomy" id="97028"/>
    <lineage>
        <taxon>Eukaryota</taxon>
        <taxon>Viridiplantae</taxon>
        <taxon>Streptophyta</taxon>
        <taxon>Embryophyta</taxon>
        <taxon>Tracheophyta</taxon>
        <taxon>Spermatophyta</taxon>
        <taxon>Magnoliopsida</taxon>
        <taxon>eudicotyledons</taxon>
        <taxon>Gunneridae</taxon>
        <taxon>Pentapetalae</taxon>
        <taxon>rosids</taxon>
        <taxon>fabids</taxon>
        <taxon>Fabales</taxon>
        <taxon>Fabaceae</taxon>
        <taxon>Papilionoideae</taxon>
        <taxon>50 kb inversion clade</taxon>
        <taxon>NPAAA clade</taxon>
        <taxon>Hologalegina</taxon>
        <taxon>IRL clade</taxon>
        <taxon>Trifolieae</taxon>
        <taxon>Trifolium</taxon>
    </lineage>
</organism>
<reference evidence="2 3" key="1">
    <citation type="journal article" date="2018" name="Front. Plant Sci.">
        <title>Red Clover (Trifolium pratense) and Zigzag Clover (T. medium) - A Picture of Genomic Similarities and Differences.</title>
        <authorList>
            <person name="Dluhosova J."/>
            <person name="Istvanek J."/>
            <person name="Nedelnik J."/>
            <person name="Repkova J."/>
        </authorList>
    </citation>
    <scope>NUCLEOTIDE SEQUENCE [LARGE SCALE GENOMIC DNA]</scope>
    <source>
        <strain evidence="3">cv. 10/8</strain>
        <tissue evidence="2">Leaf</tissue>
    </source>
</reference>
<name>A0A392W5G9_9FABA</name>
<sequence length="21" mass="2363">MLRHLDCENSVTNAMPDVETS</sequence>
<proteinExistence type="predicted"/>
<dbReference type="Proteomes" id="UP000265520">
    <property type="component" value="Unassembled WGS sequence"/>
</dbReference>
<keyword evidence="3" id="KW-1185">Reference proteome</keyword>
<evidence type="ECO:0000256" key="1">
    <source>
        <dbReference type="SAM" id="MobiDB-lite"/>
    </source>
</evidence>
<accession>A0A392W5G9</accession>